<dbReference type="InterPro" id="IPR053134">
    <property type="entry name" value="RNA-dir_DNA_polymerase"/>
</dbReference>
<feature type="non-terminal residue" evidence="2">
    <location>
        <position position="1"/>
    </location>
</feature>
<dbReference type="CDD" id="cd01647">
    <property type="entry name" value="RT_LTR"/>
    <property type="match status" value="1"/>
</dbReference>
<dbReference type="InterPro" id="IPR043502">
    <property type="entry name" value="DNA/RNA_pol_sf"/>
</dbReference>
<dbReference type="InterPro" id="IPR043128">
    <property type="entry name" value="Rev_trsase/Diguanyl_cyclase"/>
</dbReference>
<dbReference type="PANTHER" id="PTHR24559:SF430">
    <property type="entry name" value="RNA-DIRECTED DNA POLYMERASE"/>
    <property type="match status" value="1"/>
</dbReference>
<comment type="caution">
    <text evidence="2">The sequence shown here is derived from an EMBL/GenBank/DDBJ whole genome shotgun (WGS) entry which is preliminary data.</text>
</comment>
<protein>
    <recommendedName>
        <fullName evidence="1">Reverse transcriptase domain-containing protein</fullName>
    </recommendedName>
</protein>
<proteinExistence type="predicted"/>
<accession>A0A371F352</accession>
<dbReference type="AlphaFoldDB" id="A0A371F352"/>
<name>A0A371F352_MUCPR</name>
<evidence type="ECO:0000313" key="3">
    <source>
        <dbReference type="Proteomes" id="UP000257109"/>
    </source>
</evidence>
<feature type="domain" description="Reverse transcriptase" evidence="1">
    <location>
        <begin position="94"/>
        <end position="145"/>
    </location>
</feature>
<reference evidence="2" key="1">
    <citation type="submission" date="2018-05" db="EMBL/GenBank/DDBJ databases">
        <title>Draft genome of Mucuna pruriens seed.</title>
        <authorList>
            <person name="Nnadi N.E."/>
            <person name="Vos R."/>
            <person name="Hasami M.H."/>
            <person name="Devisetty U.K."/>
            <person name="Aguiy J.C."/>
        </authorList>
    </citation>
    <scope>NUCLEOTIDE SEQUENCE [LARGE SCALE GENOMIC DNA]</scope>
    <source>
        <strain evidence="2">JCA_2017</strain>
    </source>
</reference>
<dbReference type="EMBL" id="QJKJ01010791">
    <property type="protein sequence ID" value="RDX72728.1"/>
    <property type="molecule type" value="Genomic_DNA"/>
</dbReference>
<dbReference type="InterPro" id="IPR000477">
    <property type="entry name" value="RT_dom"/>
</dbReference>
<dbReference type="Gene3D" id="3.10.10.10">
    <property type="entry name" value="HIV Type 1 Reverse Transcriptase, subunit A, domain 1"/>
    <property type="match status" value="1"/>
</dbReference>
<gene>
    <name evidence="2" type="ORF">CR513_47744</name>
</gene>
<evidence type="ECO:0000259" key="1">
    <source>
        <dbReference type="Pfam" id="PF00078"/>
    </source>
</evidence>
<sequence length="224" mass="25519">MVNKSSEKWKMCTNYTYLNIACPKDPYPLPNIDDLVDGASGCRLLSFMDAYSGYNQIRMHLSDESKTAFIIDEGNFCYNVMSFGLKLQEQWLDVYIDNMVVKFETEDRHVEALTSIFSILRDHRLKLNHDKCSFGVRVGKFLGFMLIDSLKVESIPAQTDASGQNHSGKNVQDQDLGSWKLLEVIARYSQNTLVDRNLNVRPSLVHHYRPSKAIVVESGLSGER</sequence>
<feature type="domain" description="Reverse transcriptase" evidence="1">
    <location>
        <begin position="3"/>
        <end position="87"/>
    </location>
</feature>
<dbReference type="SUPFAM" id="SSF56672">
    <property type="entry name" value="DNA/RNA polymerases"/>
    <property type="match status" value="1"/>
</dbReference>
<dbReference type="Pfam" id="PF00078">
    <property type="entry name" value="RVT_1"/>
    <property type="match status" value="2"/>
</dbReference>
<evidence type="ECO:0000313" key="2">
    <source>
        <dbReference type="EMBL" id="RDX72728.1"/>
    </source>
</evidence>
<organism evidence="2 3">
    <name type="scientific">Mucuna pruriens</name>
    <name type="common">Velvet bean</name>
    <name type="synonym">Dolichos pruriens</name>
    <dbReference type="NCBI Taxonomy" id="157652"/>
    <lineage>
        <taxon>Eukaryota</taxon>
        <taxon>Viridiplantae</taxon>
        <taxon>Streptophyta</taxon>
        <taxon>Embryophyta</taxon>
        <taxon>Tracheophyta</taxon>
        <taxon>Spermatophyta</taxon>
        <taxon>Magnoliopsida</taxon>
        <taxon>eudicotyledons</taxon>
        <taxon>Gunneridae</taxon>
        <taxon>Pentapetalae</taxon>
        <taxon>rosids</taxon>
        <taxon>fabids</taxon>
        <taxon>Fabales</taxon>
        <taxon>Fabaceae</taxon>
        <taxon>Papilionoideae</taxon>
        <taxon>50 kb inversion clade</taxon>
        <taxon>NPAAA clade</taxon>
        <taxon>indigoferoid/millettioid clade</taxon>
        <taxon>Phaseoleae</taxon>
        <taxon>Mucuna</taxon>
    </lineage>
</organism>
<dbReference type="OrthoDB" id="779804at2759"/>
<dbReference type="PANTHER" id="PTHR24559">
    <property type="entry name" value="TRANSPOSON TY3-I GAG-POL POLYPROTEIN"/>
    <property type="match status" value="1"/>
</dbReference>
<keyword evidence="3" id="KW-1185">Reference proteome</keyword>
<dbReference type="Gene3D" id="3.30.70.270">
    <property type="match status" value="2"/>
</dbReference>
<dbReference type="Proteomes" id="UP000257109">
    <property type="component" value="Unassembled WGS sequence"/>
</dbReference>